<dbReference type="AlphaFoldDB" id="A0A9W8K120"/>
<protein>
    <submittedName>
        <fullName evidence="1">Uncharacterized protein</fullName>
    </submittedName>
</protein>
<comment type="caution">
    <text evidence="1">The sequence shown here is derived from an EMBL/GenBank/DDBJ whole genome shotgun (WGS) entry which is preliminary data.</text>
</comment>
<accession>A0A9W8K120</accession>
<organism evidence="1 2">
    <name type="scientific">Agrocybe chaxingu</name>
    <dbReference type="NCBI Taxonomy" id="84603"/>
    <lineage>
        <taxon>Eukaryota</taxon>
        <taxon>Fungi</taxon>
        <taxon>Dikarya</taxon>
        <taxon>Basidiomycota</taxon>
        <taxon>Agaricomycotina</taxon>
        <taxon>Agaricomycetes</taxon>
        <taxon>Agaricomycetidae</taxon>
        <taxon>Agaricales</taxon>
        <taxon>Agaricineae</taxon>
        <taxon>Strophariaceae</taxon>
        <taxon>Agrocybe</taxon>
    </lineage>
</organism>
<name>A0A9W8K120_9AGAR</name>
<dbReference type="EMBL" id="JANKHO010000656">
    <property type="protein sequence ID" value="KAJ3507471.1"/>
    <property type="molecule type" value="Genomic_DNA"/>
</dbReference>
<dbReference type="Proteomes" id="UP001148786">
    <property type="component" value="Unassembled WGS sequence"/>
</dbReference>
<sequence>MLLERSAAAPLYISVCCIKWSSPQIESFRPVVDLLVSHSERWETFSLQCYLDLLEAFQSIKHRLPLLNYVNLAIHPDPKEIRKSVVDMFEVAPKLQVVHLSDSCLEFKLPWSQIAEFKDGTCWCNDSPLHNVLTQSNEIHNLAARGITSNNLRLSRPRTSLPNLTSFDIHYVPLPPDLDSVLSNDDSVNNLLNSLILPAVESIAITNYPVNPIPPLSALLSRSLAYTSKLQNLALGTCVRIIPPGELAAFLRGLDDLVKLSIGMPHSSDLEAFVVRPNQPVLLPHLETLYIAVHTPVYNLERTLNEIASTRFLESPEPSIGLASPLLQMRLIFADAGNCHLSHERLEQDVSQHILRAHPRELQNMRLKLEKEIPQLSGSLSVTTPRLDMKINHAYKLSKVFNALEKHDVNDVHDLHGSNIHHAMYHVSNVHPSSIPGEKIYHFQRRATTLLNKWAPMLLADIPNRRWAFQGEHSIVYTPMFNPVRQDPDVLTFMIYGWKFSAYKYSYCSYDDMLSRLLPID</sequence>
<evidence type="ECO:0000313" key="2">
    <source>
        <dbReference type="Proteomes" id="UP001148786"/>
    </source>
</evidence>
<keyword evidence="2" id="KW-1185">Reference proteome</keyword>
<dbReference type="OrthoDB" id="3365698at2759"/>
<reference evidence="1" key="1">
    <citation type="submission" date="2022-07" db="EMBL/GenBank/DDBJ databases">
        <title>Genome Sequence of Agrocybe chaxingu.</title>
        <authorList>
            <person name="Buettner E."/>
        </authorList>
    </citation>
    <scope>NUCLEOTIDE SEQUENCE</scope>
    <source>
        <strain evidence="1">MP-N11</strain>
    </source>
</reference>
<proteinExistence type="predicted"/>
<evidence type="ECO:0000313" key="1">
    <source>
        <dbReference type="EMBL" id="KAJ3507471.1"/>
    </source>
</evidence>
<gene>
    <name evidence="1" type="ORF">NLJ89_g6284</name>
</gene>